<reference evidence="2 3" key="1">
    <citation type="journal article" date="2021" name="ISME Commun">
        <title>Automated analysis of genomic sequences facilitates high-throughput and comprehensive description of bacteria.</title>
        <authorList>
            <person name="Hitch T.C.A."/>
        </authorList>
    </citation>
    <scope>NUCLEOTIDE SEQUENCE [LARGE SCALE GENOMIC DNA]</scope>
    <source>
        <strain evidence="2 3">Sanger_18</strain>
    </source>
</reference>
<accession>A0ABT2T214</accession>
<feature type="region of interest" description="Disordered" evidence="1">
    <location>
        <begin position="117"/>
        <end position="136"/>
    </location>
</feature>
<dbReference type="InterPro" id="IPR011006">
    <property type="entry name" value="CheY-like_superfamily"/>
</dbReference>
<evidence type="ECO:0000313" key="2">
    <source>
        <dbReference type="EMBL" id="MCU6744302.1"/>
    </source>
</evidence>
<sequence>MRIALCSYSQKEKETALLMKLGKVDRFDNGVFCTYAMQRDGPYDAVVVMEDGARGMNFCMSIRGYSRDVPLLWISDQAEFEPQSRRMQADTFLVKPVTEYQLREAVSRLLQGKRVKERSLHEKEKHHAREGLAADP</sequence>
<evidence type="ECO:0008006" key="4">
    <source>
        <dbReference type="Google" id="ProtNLM"/>
    </source>
</evidence>
<name>A0ABT2T214_9FIRM</name>
<dbReference type="EMBL" id="JAOQKJ010000005">
    <property type="protein sequence ID" value="MCU6744302.1"/>
    <property type="molecule type" value="Genomic_DNA"/>
</dbReference>
<keyword evidence="3" id="KW-1185">Reference proteome</keyword>
<gene>
    <name evidence="2" type="ORF">OCV77_07305</name>
</gene>
<dbReference type="RefSeq" id="WP_262574339.1">
    <property type="nucleotide sequence ID" value="NZ_JAOQKJ010000005.1"/>
</dbReference>
<dbReference type="Proteomes" id="UP001652432">
    <property type="component" value="Unassembled WGS sequence"/>
</dbReference>
<dbReference type="SUPFAM" id="SSF52172">
    <property type="entry name" value="CheY-like"/>
    <property type="match status" value="1"/>
</dbReference>
<organism evidence="2 3">
    <name type="scientific">Suilimivivens aceti</name>
    <dbReference type="NCBI Taxonomy" id="2981774"/>
    <lineage>
        <taxon>Bacteria</taxon>
        <taxon>Bacillati</taxon>
        <taxon>Bacillota</taxon>
        <taxon>Clostridia</taxon>
        <taxon>Lachnospirales</taxon>
        <taxon>Lachnospiraceae</taxon>
        <taxon>Suilimivivens</taxon>
    </lineage>
</organism>
<dbReference type="Gene3D" id="3.40.50.2300">
    <property type="match status" value="1"/>
</dbReference>
<comment type="caution">
    <text evidence="2">The sequence shown here is derived from an EMBL/GenBank/DDBJ whole genome shotgun (WGS) entry which is preliminary data.</text>
</comment>
<evidence type="ECO:0000256" key="1">
    <source>
        <dbReference type="SAM" id="MobiDB-lite"/>
    </source>
</evidence>
<proteinExistence type="predicted"/>
<protein>
    <recommendedName>
        <fullName evidence="4">Stage 0 sporulation protein A homolog</fullName>
    </recommendedName>
</protein>
<evidence type="ECO:0000313" key="3">
    <source>
        <dbReference type="Proteomes" id="UP001652432"/>
    </source>
</evidence>